<dbReference type="EMBL" id="JACJIJ010000002">
    <property type="protein sequence ID" value="MBA9056837.1"/>
    <property type="molecule type" value="Genomic_DNA"/>
</dbReference>
<evidence type="ECO:0000313" key="2">
    <source>
        <dbReference type="Proteomes" id="UP000577386"/>
    </source>
</evidence>
<name>A0A7W3NUD7_STRMR</name>
<protein>
    <submittedName>
        <fullName evidence="1">Uncharacterized protein</fullName>
    </submittedName>
</protein>
<dbReference type="GeneID" id="93977297"/>
<gene>
    <name evidence="1" type="ORF">HDA42_006015</name>
</gene>
<comment type="caution">
    <text evidence="1">The sequence shown here is derived from an EMBL/GenBank/DDBJ whole genome shotgun (WGS) entry which is preliminary data.</text>
</comment>
<accession>A0A7W3NUD7</accession>
<organism evidence="1 2">
    <name type="scientific">Streptomyces murinus</name>
    <dbReference type="NCBI Taxonomy" id="33900"/>
    <lineage>
        <taxon>Bacteria</taxon>
        <taxon>Bacillati</taxon>
        <taxon>Actinomycetota</taxon>
        <taxon>Actinomycetes</taxon>
        <taxon>Kitasatosporales</taxon>
        <taxon>Streptomycetaceae</taxon>
        <taxon>Streptomyces</taxon>
    </lineage>
</organism>
<evidence type="ECO:0000313" key="1">
    <source>
        <dbReference type="EMBL" id="MBA9056837.1"/>
    </source>
</evidence>
<sequence>MAGSSGGGAWAALWSGLSRTVFLAEVKRSSRESGAVVGPVSPVASSYS</sequence>
<dbReference type="Proteomes" id="UP000577386">
    <property type="component" value="Unassembled WGS sequence"/>
</dbReference>
<keyword evidence="2" id="KW-1185">Reference proteome</keyword>
<reference evidence="1 2" key="1">
    <citation type="submission" date="2020-08" db="EMBL/GenBank/DDBJ databases">
        <title>Sequencing the genomes of 1000 actinobacteria strains.</title>
        <authorList>
            <person name="Klenk H.-P."/>
        </authorList>
    </citation>
    <scope>NUCLEOTIDE SEQUENCE [LARGE SCALE GENOMIC DNA]</scope>
    <source>
        <strain evidence="1 2">DSM 41827</strain>
    </source>
</reference>
<proteinExistence type="predicted"/>
<dbReference type="RefSeq" id="WP_182777069.1">
    <property type="nucleotide sequence ID" value="NZ_BAAAHW010000022.1"/>
</dbReference>
<dbReference type="AlphaFoldDB" id="A0A7W3NUD7"/>